<evidence type="ECO:0000259" key="1">
    <source>
        <dbReference type="Pfam" id="PF12147"/>
    </source>
</evidence>
<feature type="domain" description="Methyltransferase" evidence="1">
    <location>
        <begin position="38"/>
        <end position="165"/>
    </location>
</feature>
<name>A0A1Z4GL61_9CYAN</name>
<dbReference type="OrthoDB" id="8163513at2"/>
<dbReference type="InterPro" id="IPR029063">
    <property type="entry name" value="SAM-dependent_MTases_sf"/>
</dbReference>
<protein>
    <recommendedName>
        <fullName evidence="1">Methyltransferase domain-containing protein</fullName>
    </recommendedName>
</protein>
<sequence>MPKDWFEWHDLYKTDQRLQQRLEIVREYIAHSLNFSSPGVIRVVSVCAGDGRDLLGTLANHPRAQDVYARLVELNPQLVERGQATIESLGLTKQIEFINGDATIASNYLGAVPADIVIVCGVFGNLADENELNRLLRNLSFLSKPGAFVIWTRGHSHNIPHSETVRQSLQKAGFAEVNFQLTATGDMGVGIHRYLGESVAEPKEEQFFVFSGIANRAR</sequence>
<organism evidence="2 3">
    <name type="scientific">Anabaenopsis circularis NIES-21</name>
    <dbReference type="NCBI Taxonomy" id="1085406"/>
    <lineage>
        <taxon>Bacteria</taxon>
        <taxon>Bacillati</taxon>
        <taxon>Cyanobacteriota</taxon>
        <taxon>Cyanophyceae</taxon>
        <taxon>Nostocales</taxon>
        <taxon>Nodulariaceae</taxon>
        <taxon>Anabaenopsis</taxon>
    </lineage>
</organism>
<keyword evidence="3" id="KW-1185">Reference proteome</keyword>
<dbReference type="InterPro" id="IPR022744">
    <property type="entry name" value="MeTrfase_dom_put"/>
</dbReference>
<dbReference type="Proteomes" id="UP000218287">
    <property type="component" value="Chromosome"/>
</dbReference>
<evidence type="ECO:0000313" key="2">
    <source>
        <dbReference type="EMBL" id="BAY18237.1"/>
    </source>
</evidence>
<gene>
    <name evidence="2" type="ORF">NIES21_40810</name>
</gene>
<accession>A0A1Z4GL61</accession>
<dbReference type="Pfam" id="PF12147">
    <property type="entry name" value="Methyltransf_20"/>
    <property type="match status" value="1"/>
</dbReference>
<dbReference type="AlphaFoldDB" id="A0A1Z4GL61"/>
<proteinExistence type="predicted"/>
<dbReference type="Gene3D" id="3.40.50.150">
    <property type="entry name" value="Vaccinia Virus protein VP39"/>
    <property type="match status" value="1"/>
</dbReference>
<dbReference type="SUPFAM" id="SSF53335">
    <property type="entry name" value="S-adenosyl-L-methionine-dependent methyltransferases"/>
    <property type="match status" value="1"/>
</dbReference>
<dbReference type="EMBL" id="AP018174">
    <property type="protein sequence ID" value="BAY18237.1"/>
    <property type="molecule type" value="Genomic_DNA"/>
</dbReference>
<evidence type="ECO:0000313" key="3">
    <source>
        <dbReference type="Proteomes" id="UP000218287"/>
    </source>
</evidence>
<reference evidence="2 3" key="1">
    <citation type="submission" date="2017-06" db="EMBL/GenBank/DDBJ databases">
        <title>Genome sequencing of cyanobaciteial culture collection at National Institute for Environmental Studies (NIES).</title>
        <authorList>
            <person name="Hirose Y."/>
            <person name="Shimura Y."/>
            <person name="Fujisawa T."/>
            <person name="Nakamura Y."/>
            <person name="Kawachi M."/>
        </authorList>
    </citation>
    <scope>NUCLEOTIDE SEQUENCE [LARGE SCALE GENOMIC DNA]</scope>
    <source>
        <strain evidence="2 3">NIES-21</strain>
    </source>
</reference>